<evidence type="ECO:0000313" key="6">
    <source>
        <dbReference type="EMBL" id="UTX43749.1"/>
    </source>
</evidence>
<keyword evidence="3" id="KW-0067">ATP-binding</keyword>
<keyword evidence="1" id="KW-0479">Metal-binding</keyword>
<evidence type="ECO:0000256" key="2">
    <source>
        <dbReference type="ARBA" id="ARBA00022741"/>
    </source>
</evidence>
<dbReference type="GO" id="GO:0051536">
    <property type="term" value="F:iron-sulfur cluster binding"/>
    <property type="evidence" value="ECO:0007669"/>
    <property type="project" value="UniProtKB-KW"/>
</dbReference>
<proteinExistence type="predicted"/>
<keyword evidence="5" id="KW-0411">Iron-sulfur</keyword>
<reference evidence="6" key="1">
    <citation type="submission" date="2021-05" db="EMBL/GenBank/DDBJ databases">
        <title>Encephalitozoon hellem ATCC 50604 Complete Genome.</title>
        <authorList>
            <person name="Mascarenhas dos Santos A.C."/>
            <person name="Julian A.T."/>
            <person name="Pombert J.-F."/>
        </authorList>
    </citation>
    <scope>NUCLEOTIDE SEQUENCE</scope>
    <source>
        <strain evidence="6">ATCC 50604</strain>
    </source>
</reference>
<name>A0A9Q9F8K5_ENCHE</name>
<dbReference type="SUPFAM" id="SSF52540">
    <property type="entry name" value="P-loop containing nucleoside triphosphate hydrolases"/>
    <property type="match status" value="1"/>
</dbReference>
<accession>A0A9Q9F8K5</accession>
<gene>
    <name evidence="6" type="ORF">GPU96_08g15210</name>
</gene>
<dbReference type="GO" id="GO:0005524">
    <property type="term" value="F:ATP binding"/>
    <property type="evidence" value="ECO:0007669"/>
    <property type="project" value="UniProtKB-KW"/>
</dbReference>
<keyword evidence="4" id="KW-0408">Iron</keyword>
<evidence type="ECO:0000256" key="3">
    <source>
        <dbReference type="ARBA" id="ARBA00022840"/>
    </source>
</evidence>
<organism evidence="6 7">
    <name type="scientific">Encephalitozoon hellem</name>
    <name type="common">Microsporidian parasite</name>
    <dbReference type="NCBI Taxonomy" id="27973"/>
    <lineage>
        <taxon>Eukaryota</taxon>
        <taxon>Fungi</taxon>
        <taxon>Fungi incertae sedis</taxon>
        <taxon>Microsporidia</taxon>
        <taxon>Unikaryonidae</taxon>
        <taxon>Encephalitozoon</taxon>
    </lineage>
</organism>
<dbReference type="InterPro" id="IPR027417">
    <property type="entry name" value="P-loop_NTPase"/>
</dbReference>
<dbReference type="PANTHER" id="PTHR23264">
    <property type="entry name" value="NUCLEOTIDE-BINDING PROTEIN NBP35 YEAST -RELATED"/>
    <property type="match status" value="1"/>
</dbReference>
<dbReference type="Proteomes" id="UP001059546">
    <property type="component" value="Chromosome VIII"/>
</dbReference>
<dbReference type="GO" id="GO:0140663">
    <property type="term" value="F:ATP-dependent FeS chaperone activity"/>
    <property type="evidence" value="ECO:0007669"/>
    <property type="project" value="InterPro"/>
</dbReference>
<dbReference type="PANTHER" id="PTHR23264:SF19">
    <property type="entry name" value="CYTOSOLIC FE-S CLUSTER ASSEMBLY FACTOR NUBP2"/>
    <property type="match status" value="1"/>
</dbReference>
<dbReference type="InterPro" id="IPR033756">
    <property type="entry name" value="YlxH/NBP35"/>
</dbReference>
<dbReference type="GO" id="GO:0005829">
    <property type="term" value="C:cytosol"/>
    <property type="evidence" value="ECO:0007669"/>
    <property type="project" value="TreeGrafter"/>
</dbReference>
<dbReference type="EMBL" id="CP075154">
    <property type="protein sequence ID" value="UTX43749.1"/>
    <property type="molecule type" value="Genomic_DNA"/>
</dbReference>
<dbReference type="AlphaFoldDB" id="A0A9Q9F8K5"/>
<sequence length="239" mass="26103">MTMIAVMSGKGGVGKSSISIMLSTMMSERKKTLLLDFDLCGPSIAGGLGVRESIYKGEKGLVPVKVTENLYMLSMALLMKDNDSVIWRGPKKISVLSMFYESIDGFENVIIDMPPGISEEHEFLVGKDACALIVTTPQNVSLEDSSRAINFCISSGIRVSGLIENMSGYRCECCGSLTNILGSRGGERLSKEMEVPFVCRLPIDPLLCEALDEGRFVEKCESIDTYVGFRKSVLEIVNI</sequence>
<protein>
    <submittedName>
        <fullName evidence="6">Nucleotide-binding protein</fullName>
    </submittedName>
</protein>
<evidence type="ECO:0000256" key="1">
    <source>
        <dbReference type="ARBA" id="ARBA00022723"/>
    </source>
</evidence>
<dbReference type="GO" id="GO:0016226">
    <property type="term" value="P:iron-sulfur cluster assembly"/>
    <property type="evidence" value="ECO:0007669"/>
    <property type="project" value="InterPro"/>
</dbReference>
<dbReference type="InterPro" id="IPR019591">
    <property type="entry name" value="Mrp/NBP35_ATP-bd"/>
</dbReference>
<evidence type="ECO:0000256" key="4">
    <source>
        <dbReference type="ARBA" id="ARBA00023004"/>
    </source>
</evidence>
<dbReference type="Pfam" id="PF10609">
    <property type="entry name" value="ParA"/>
    <property type="match status" value="1"/>
</dbReference>
<dbReference type="Gene3D" id="3.40.50.300">
    <property type="entry name" value="P-loop containing nucleotide triphosphate hydrolases"/>
    <property type="match status" value="1"/>
</dbReference>
<keyword evidence="2" id="KW-0547">Nucleotide-binding</keyword>
<dbReference type="GO" id="GO:0046872">
    <property type="term" value="F:metal ion binding"/>
    <property type="evidence" value="ECO:0007669"/>
    <property type="project" value="UniProtKB-KW"/>
</dbReference>
<evidence type="ECO:0000313" key="7">
    <source>
        <dbReference type="Proteomes" id="UP001059546"/>
    </source>
</evidence>
<evidence type="ECO:0000256" key="5">
    <source>
        <dbReference type="ARBA" id="ARBA00023014"/>
    </source>
</evidence>
<dbReference type="CDD" id="cd02037">
    <property type="entry name" value="Mrp_NBP35"/>
    <property type="match status" value="1"/>
</dbReference>